<name>A0A151TDJ8_CAJCA</name>
<sequence length="92" mass="10503">MTYFKSVFSISVYYSFHGRPHSNHHLPPLNALAVYDLRSRYRLFLSPLPSKDVDVTNDVAVDHYGNAFVMNSSENFIWKVSVDGSARSSFDL</sequence>
<dbReference type="PANTHER" id="PTHR31460">
    <property type="match status" value="1"/>
</dbReference>
<dbReference type="EMBL" id="CM003609">
    <property type="protein sequence ID" value="KYP65118.1"/>
    <property type="molecule type" value="Genomic_DNA"/>
</dbReference>
<dbReference type="GO" id="GO:0005783">
    <property type="term" value="C:endoplasmic reticulum"/>
    <property type="evidence" value="ECO:0007669"/>
    <property type="project" value="TreeGrafter"/>
</dbReference>
<keyword evidence="2" id="KW-1185">Reference proteome</keyword>
<dbReference type="InterPro" id="IPR053224">
    <property type="entry name" value="Sensory_adhesion_molecule"/>
</dbReference>
<gene>
    <name evidence="1" type="ORF">KK1_019736</name>
</gene>
<reference evidence="1 2" key="1">
    <citation type="journal article" date="2012" name="Nat. Biotechnol.">
        <title>Draft genome sequence of pigeonpea (Cajanus cajan), an orphan legume crop of resource-poor farmers.</title>
        <authorList>
            <person name="Varshney R.K."/>
            <person name="Chen W."/>
            <person name="Li Y."/>
            <person name="Bharti A.K."/>
            <person name="Saxena R.K."/>
            <person name="Schlueter J.A."/>
            <person name="Donoghue M.T."/>
            <person name="Azam S."/>
            <person name="Fan G."/>
            <person name="Whaley A.M."/>
            <person name="Farmer A.D."/>
            <person name="Sheridan J."/>
            <person name="Iwata A."/>
            <person name="Tuteja R."/>
            <person name="Penmetsa R.V."/>
            <person name="Wu W."/>
            <person name="Upadhyaya H.D."/>
            <person name="Yang S.P."/>
            <person name="Shah T."/>
            <person name="Saxena K.B."/>
            <person name="Michael T."/>
            <person name="McCombie W.R."/>
            <person name="Yang B."/>
            <person name="Zhang G."/>
            <person name="Yang H."/>
            <person name="Wang J."/>
            <person name="Spillane C."/>
            <person name="Cook D.R."/>
            <person name="May G.D."/>
            <person name="Xu X."/>
            <person name="Jackson S.A."/>
        </authorList>
    </citation>
    <scope>NUCLEOTIDE SEQUENCE [LARGE SCALE GENOMIC DNA]</scope>
    <source>
        <strain evidence="2">cv. Asha</strain>
    </source>
</reference>
<proteinExistence type="predicted"/>
<dbReference type="SUPFAM" id="SSF63829">
    <property type="entry name" value="Calcium-dependent phosphotriesterase"/>
    <property type="match status" value="1"/>
</dbReference>
<accession>A0A151TDJ8</accession>
<evidence type="ECO:0000313" key="1">
    <source>
        <dbReference type="EMBL" id="KYP65118.1"/>
    </source>
</evidence>
<dbReference type="Gramene" id="C.cajan_19180.t">
    <property type="protein sequence ID" value="C.cajan_19180.t.cds1"/>
    <property type="gene ID" value="C.cajan_19180"/>
</dbReference>
<evidence type="ECO:0000313" key="2">
    <source>
        <dbReference type="Proteomes" id="UP000075243"/>
    </source>
</evidence>
<dbReference type="Proteomes" id="UP000075243">
    <property type="component" value="Chromosome 7"/>
</dbReference>
<dbReference type="PANTHER" id="PTHR31460:SF6">
    <property type="entry name" value="NHL DOMAIN PROTEIN"/>
    <property type="match status" value="1"/>
</dbReference>
<protein>
    <submittedName>
        <fullName evidence="1">Uncharacterized protein</fullName>
    </submittedName>
</protein>
<dbReference type="AlphaFoldDB" id="A0A151TDJ8"/>
<organism evidence="1 2">
    <name type="scientific">Cajanus cajan</name>
    <name type="common">Pigeon pea</name>
    <name type="synonym">Cajanus indicus</name>
    <dbReference type="NCBI Taxonomy" id="3821"/>
    <lineage>
        <taxon>Eukaryota</taxon>
        <taxon>Viridiplantae</taxon>
        <taxon>Streptophyta</taxon>
        <taxon>Embryophyta</taxon>
        <taxon>Tracheophyta</taxon>
        <taxon>Spermatophyta</taxon>
        <taxon>Magnoliopsida</taxon>
        <taxon>eudicotyledons</taxon>
        <taxon>Gunneridae</taxon>
        <taxon>Pentapetalae</taxon>
        <taxon>rosids</taxon>
        <taxon>fabids</taxon>
        <taxon>Fabales</taxon>
        <taxon>Fabaceae</taxon>
        <taxon>Papilionoideae</taxon>
        <taxon>50 kb inversion clade</taxon>
        <taxon>NPAAA clade</taxon>
        <taxon>indigoferoid/millettioid clade</taxon>
        <taxon>Phaseoleae</taxon>
        <taxon>Cajanus</taxon>
    </lineage>
</organism>